<dbReference type="Proteomes" id="UP000008952">
    <property type="component" value="Unassembled WGS sequence"/>
</dbReference>
<protein>
    <recommendedName>
        <fullName evidence="3">BioF2-like acetyltransferase domain-containing protein</fullName>
    </recommendedName>
</protein>
<reference evidence="1 2" key="1">
    <citation type="submission" date="2012-03" db="EMBL/GenBank/DDBJ databases">
        <title>The Genome Sequence of Bartonella tamiae Th239.</title>
        <authorList>
            <consortium name="The Broad Institute Genome Sequencing Platform"/>
            <consortium name="The Broad Institute Genome Sequencing Center for Infectious Disease"/>
            <person name="Feldgarden M."/>
            <person name="Kirby J."/>
            <person name="Kosoy M."/>
            <person name="Birtles R."/>
            <person name="Probert W.S."/>
            <person name="Chiaraviglio L."/>
            <person name="Young S.K."/>
            <person name="Zeng Q."/>
            <person name="Gargeya S."/>
            <person name="Fitzgerald M."/>
            <person name="Haas B."/>
            <person name="Abouelleil A."/>
            <person name="Alvarado L."/>
            <person name="Arachchi H.M."/>
            <person name="Berlin A."/>
            <person name="Chapman S.B."/>
            <person name="Gearin G."/>
            <person name="Goldberg J."/>
            <person name="Griggs A."/>
            <person name="Gujja S."/>
            <person name="Hansen M."/>
            <person name="Heiman D."/>
            <person name="Howarth C."/>
            <person name="Larimer J."/>
            <person name="Lui A."/>
            <person name="MacDonald P.J.P."/>
            <person name="McCowen C."/>
            <person name="Montmayeur A."/>
            <person name="Murphy C."/>
            <person name="Neiman D."/>
            <person name="Pearson M."/>
            <person name="Priest M."/>
            <person name="Roberts A."/>
            <person name="Saif S."/>
            <person name="Shea T."/>
            <person name="Sisk P."/>
            <person name="Stolte C."/>
            <person name="Sykes S."/>
            <person name="Wortman J."/>
            <person name="Nusbaum C."/>
            <person name="Birren B."/>
        </authorList>
    </citation>
    <scope>NUCLEOTIDE SEQUENCE [LARGE SCALE GENOMIC DNA]</scope>
    <source>
        <strain evidence="1 2">Th239</strain>
    </source>
</reference>
<dbReference type="OrthoDB" id="3034222at2"/>
<dbReference type="InterPro" id="IPR007434">
    <property type="entry name" value="FemAB-like"/>
</dbReference>
<comment type="caution">
    <text evidence="1">The sequence shown here is derived from an EMBL/GenBank/DDBJ whole genome shotgun (WGS) entry which is preliminary data.</text>
</comment>
<dbReference type="STRING" id="1094558.ME5_01832"/>
<accession>J0QTP6</accession>
<evidence type="ECO:0000313" key="2">
    <source>
        <dbReference type="Proteomes" id="UP000008952"/>
    </source>
</evidence>
<proteinExistence type="predicted"/>
<gene>
    <name evidence="1" type="ORF">ME5_01832</name>
</gene>
<dbReference type="Gene3D" id="3.40.630.30">
    <property type="match status" value="1"/>
</dbReference>
<evidence type="ECO:0008006" key="3">
    <source>
        <dbReference type="Google" id="ProtNLM"/>
    </source>
</evidence>
<dbReference type="RefSeq" id="WP_008040502.1">
    <property type="nucleotide sequence ID" value="NZ_JH725147.1"/>
</dbReference>
<name>J0QTP6_9HYPH</name>
<organism evidence="1 2">
    <name type="scientific">Bartonella tamiae Th239</name>
    <dbReference type="NCBI Taxonomy" id="1094558"/>
    <lineage>
        <taxon>Bacteria</taxon>
        <taxon>Pseudomonadati</taxon>
        <taxon>Pseudomonadota</taxon>
        <taxon>Alphaproteobacteria</taxon>
        <taxon>Hyphomicrobiales</taxon>
        <taxon>Bartonellaceae</taxon>
        <taxon>Bartonella</taxon>
    </lineage>
</organism>
<sequence length="367" mass="43586">MNAQTKTVAIIKKWFNKLEPDHLLATFFVHPPLHFKAWIDQYKLPNFSAIFDLLTTMDEKDRKKIQAFPFFKIWSRLTRYKALFIGTTVSEFVPFPSDLNLDNAARSIREYGQSNHSLIIVKDLPKSCELLTTEENIKNTEFLSALNREGFLTVEGQALAYVPIHHTSIDDYLQNFSKSRRKDFRRKLRSINDLKIDVIDNTHPLLEDAKTLNLFYRLYLQVYEQSEIHFDLLSEIFFQNILKANDKTRRVILYRTKDDKIIGYNICFIVNNMLVDKYIGLDYPAAIENNLYFVSWFYNLEYARKHHLDFYIAGWTDPEIKAYLGARFVYTQHAVFIKNPFLRWILKRFQHLFENDSKFEKKKASKN</sequence>
<dbReference type="InterPro" id="IPR016181">
    <property type="entry name" value="Acyl_CoA_acyltransferase"/>
</dbReference>
<dbReference type="HOGENOM" id="CLU_782840_0_0_5"/>
<dbReference type="Pfam" id="PF04339">
    <property type="entry name" value="FemAB_like"/>
    <property type="match status" value="1"/>
</dbReference>
<dbReference type="AlphaFoldDB" id="J0QTP6"/>
<dbReference type="SUPFAM" id="SSF55729">
    <property type="entry name" value="Acyl-CoA N-acyltransferases (Nat)"/>
    <property type="match status" value="1"/>
</dbReference>
<evidence type="ECO:0000313" key="1">
    <source>
        <dbReference type="EMBL" id="EJF89281.1"/>
    </source>
</evidence>
<dbReference type="EMBL" id="AIMB01000008">
    <property type="protein sequence ID" value="EJF89281.1"/>
    <property type="molecule type" value="Genomic_DNA"/>
</dbReference>
<dbReference type="eggNOG" id="COG3146">
    <property type="taxonomic scope" value="Bacteria"/>
</dbReference>
<keyword evidence="2" id="KW-1185">Reference proteome</keyword>
<dbReference type="PATRIC" id="fig|1094558.3.peg.1965"/>